<feature type="transmembrane region" description="Helical" evidence="14">
    <location>
        <begin position="231"/>
        <end position="255"/>
    </location>
</feature>
<dbReference type="InterPro" id="IPR038050">
    <property type="entry name" value="Neuro_actylchol_rec"/>
</dbReference>
<keyword evidence="3 14" id="KW-0812">Transmembrane</keyword>
<keyword evidence="7 14" id="KW-0472">Membrane</keyword>
<name>A0ABM0GPA0_SACKO</name>
<organism evidence="17 18">
    <name type="scientific">Saccoglossus kowalevskii</name>
    <name type="common">Acorn worm</name>
    <dbReference type="NCBI Taxonomy" id="10224"/>
    <lineage>
        <taxon>Eukaryota</taxon>
        <taxon>Metazoa</taxon>
        <taxon>Hemichordata</taxon>
        <taxon>Enteropneusta</taxon>
        <taxon>Harrimaniidae</taxon>
        <taxon>Saccoglossus</taxon>
    </lineage>
</organism>
<dbReference type="InterPro" id="IPR036734">
    <property type="entry name" value="Neur_chan_lig-bd_sf"/>
</dbReference>
<keyword evidence="5" id="KW-0770">Synapse</keyword>
<feature type="transmembrane region" description="Helical" evidence="14">
    <location>
        <begin position="410"/>
        <end position="430"/>
    </location>
</feature>
<keyword evidence="11" id="KW-1071">Ligand-gated ion channel</keyword>
<dbReference type="RefSeq" id="XP_002734327.1">
    <property type="nucleotide sequence ID" value="XM_002734281.1"/>
</dbReference>
<dbReference type="PANTHER" id="PTHR18945">
    <property type="entry name" value="NEUROTRANSMITTER GATED ION CHANNEL"/>
    <property type="match status" value="1"/>
</dbReference>
<evidence type="ECO:0000256" key="5">
    <source>
        <dbReference type="ARBA" id="ARBA00023018"/>
    </source>
</evidence>
<keyword evidence="2" id="KW-1003">Cell membrane</keyword>
<dbReference type="Gene3D" id="1.20.58.390">
    <property type="entry name" value="Neurotransmitter-gated ion-channel transmembrane domain"/>
    <property type="match status" value="1"/>
</dbReference>
<keyword evidence="10" id="KW-0325">Glycoprotein</keyword>
<keyword evidence="1" id="KW-0813">Transport</keyword>
<dbReference type="PRINTS" id="PR00254">
    <property type="entry name" value="NICOTINICR"/>
</dbReference>
<evidence type="ECO:0000256" key="6">
    <source>
        <dbReference type="ARBA" id="ARBA00023065"/>
    </source>
</evidence>
<dbReference type="CDD" id="cd18997">
    <property type="entry name" value="LGIC_ECD_nAChR"/>
    <property type="match status" value="1"/>
</dbReference>
<accession>A0ABM0GPA0</accession>
<evidence type="ECO:0000256" key="3">
    <source>
        <dbReference type="ARBA" id="ARBA00022692"/>
    </source>
</evidence>
<dbReference type="InterPro" id="IPR006029">
    <property type="entry name" value="Neurotrans-gated_channel_TM"/>
</dbReference>
<sequence length="440" mass="49722">MEAIVWVRMRNDVEGYASDAEIQATLVRKLLENYSTSTRPALNSSIPTLVTHRITPIQILDIDEQNQLFTLKVWIGLRWTDELLRWNESDYAGVASVSVSSNDIWQPDITLYGSVDKEFERHLSTDAQVSSDGSVLALQPMVFKASCRIDATYFPFDEQKCILKFGSWSYDGSLIDLEINPSSGSLSNYIPNGEWSLIGLPIIKHVLYYACCPEPYPDITYTFVIRRRSLFYIYTLLMPVMLMFILILVGFYLPTECGERMTLFVTSMLSLFVFLSLASQYLPPTSDSTPYIQIYLMSTIGLVALSSILTGFSINLHYLASDCSPVPGWMRICVFKYIAAIVLLQNKTKPFLKATENSKHTEGDDDIHIPLVGEGSGDMSAIDIKAPSYITSLPESVQEWRMVAVVVDRLFMVLYLILFVSITAGIFMFLENRHGHFSTH</sequence>
<dbReference type="InterPro" id="IPR036719">
    <property type="entry name" value="Neuro-gated_channel_TM_sf"/>
</dbReference>
<dbReference type="Proteomes" id="UP000694865">
    <property type="component" value="Unplaced"/>
</dbReference>
<feature type="transmembrane region" description="Helical" evidence="14">
    <location>
        <begin position="261"/>
        <end position="282"/>
    </location>
</feature>
<dbReference type="PRINTS" id="PR00252">
    <property type="entry name" value="NRIONCHANNEL"/>
</dbReference>
<comment type="subcellular location">
    <subcellularLocation>
        <location evidence="13">Synaptic cell membrane</location>
        <topology evidence="13">Multi-pass membrane protein</topology>
    </subcellularLocation>
</comment>
<evidence type="ECO:0000256" key="9">
    <source>
        <dbReference type="ARBA" id="ARBA00023170"/>
    </source>
</evidence>
<gene>
    <name evidence="18" type="primary">LOC100372019</name>
</gene>
<feature type="transmembrane region" description="Helical" evidence="14">
    <location>
        <begin position="294"/>
        <end position="314"/>
    </location>
</feature>
<evidence type="ECO:0000256" key="7">
    <source>
        <dbReference type="ARBA" id="ARBA00023136"/>
    </source>
</evidence>
<evidence type="ECO:0000256" key="14">
    <source>
        <dbReference type="SAM" id="Phobius"/>
    </source>
</evidence>
<evidence type="ECO:0000259" key="16">
    <source>
        <dbReference type="Pfam" id="PF02932"/>
    </source>
</evidence>
<dbReference type="SUPFAM" id="SSF90112">
    <property type="entry name" value="Neurotransmitter-gated ion-channel transmembrane pore"/>
    <property type="match status" value="1"/>
</dbReference>
<evidence type="ECO:0000256" key="8">
    <source>
        <dbReference type="ARBA" id="ARBA00023157"/>
    </source>
</evidence>
<evidence type="ECO:0000256" key="11">
    <source>
        <dbReference type="ARBA" id="ARBA00023286"/>
    </source>
</evidence>
<keyword evidence="9" id="KW-0675">Receptor</keyword>
<evidence type="ECO:0000313" key="17">
    <source>
        <dbReference type="Proteomes" id="UP000694865"/>
    </source>
</evidence>
<dbReference type="SUPFAM" id="SSF63712">
    <property type="entry name" value="Nicotinic receptor ligand binding domain-like"/>
    <property type="match status" value="1"/>
</dbReference>
<evidence type="ECO:0000256" key="13">
    <source>
        <dbReference type="ARBA" id="ARBA00034099"/>
    </source>
</evidence>
<keyword evidence="12" id="KW-0407">Ion channel</keyword>
<dbReference type="InterPro" id="IPR006202">
    <property type="entry name" value="Neur_chan_lig-bd"/>
</dbReference>
<protein>
    <submittedName>
        <fullName evidence="18">Neuronal acetylcholine receptor subunit alpha-7-like</fullName>
    </submittedName>
</protein>
<evidence type="ECO:0000256" key="10">
    <source>
        <dbReference type="ARBA" id="ARBA00023180"/>
    </source>
</evidence>
<keyword evidence="8" id="KW-1015">Disulfide bond</keyword>
<reference evidence="18" key="1">
    <citation type="submission" date="2025-08" db="UniProtKB">
        <authorList>
            <consortium name="RefSeq"/>
        </authorList>
    </citation>
    <scope>IDENTIFICATION</scope>
    <source>
        <tissue evidence="18">Testes</tissue>
    </source>
</reference>
<dbReference type="Pfam" id="PF02932">
    <property type="entry name" value="Neur_chan_memb"/>
    <property type="match status" value="1"/>
</dbReference>
<dbReference type="InterPro" id="IPR002394">
    <property type="entry name" value="Nicotinic_acetylcholine_rcpt"/>
</dbReference>
<evidence type="ECO:0000313" key="18">
    <source>
        <dbReference type="RefSeq" id="XP_002734327.1"/>
    </source>
</evidence>
<feature type="domain" description="Neurotransmitter-gated ion-channel transmembrane" evidence="16">
    <location>
        <begin position="236"/>
        <end position="351"/>
    </location>
</feature>
<keyword evidence="4 14" id="KW-1133">Transmembrane helix</keyword>
<evidence type="ECO:0000259" key="15">
    <source>
        <dbReference type="Pfam" id="PF02931"/>
    </source>
</evidence>
<feature type="transmembrane region" description="Helical" evidence="14">
    <location>
        <begin position="326"/>
        <end position="344"/>
    </location>
</feature>
<dbReference type="GeneID" id="100372019"/>
<dbReference type="InterPro" id="IPR006201">
    <property type="entry name" value="Neur_channel"/>
</dbReference>
<keyword evidence="17" id="KW-1185">Reference proteome</keyword>
<dbReference type="CDD" id="cd19051">
    <property type="entry name" value="LGIC_TM_cation"/>
    <property type="match status" value="1"/>
</dbReference>
<evidence type="ECO:0000256" key="12">
    <source>
        <dbReference type="ARBA" id="ARBA00023303"/>
    </source>
</evidence>
<evidence type="ECO:0000256" key="1">
    <source>
        <dbReference type="ARBA" id="ARBA00022448"/>
    </source>
</evidence>
<keyword evidence="6" id="KW-0406">Ion transport</keyword>
<evidence type="ECO:0000256" key="2">
    <source>
        <dbReference type="ARBA" id="ARBA00022475"/>
    </source>
</evidence>
<feature type="domain" description="Neurotransmitter-gated ion-channel ligand-binding" evidence="15">
    <location>
        <begin position="24"/>
        <end position="228"/>
    </location>
</feature>
<evidence type="ECO:0000256" key="4">
    <source>
        <dbReference type="ARBA" id="ARBA00022989"/>
    </source>
</evidence>
<dbReference type="Gene3D" id="2.70.170.10">
    <property type="entry name" value="Neurotransmitter-gated ion-channel ligand-binding domain"/>
    <property type="match status" value="1"/>
</dbReference>
<proteinExistence type="predicted"/>
<dbReference type="Pfam" id="PF02931">
    <property type="entry name" value="Neur_chan_LBD"/>
    <property type="match status" value="1"/>
</dbReference>